<keyword evidence="2" id="KW-0732">Signal</keyword>
<reference evidence="3 4" key="1">
    <citation type="journal article" date="2023" name="Proc. Natl. Acad. Sci. U.S.A.">
        <title>A global phylogenomic analysis of the shiitake genus Lentinula.</title>
        <authorList>
            <person name="Sierra-Patev S."/>
            <person name="Min B."/>
            <person name="Naranjo-Ortiz M."/>
            <person name="Looney B."/>
            <person name="Konkel Z."/>
            <person name="Slot J.C."/>
            <person name="Sakamoto Y."/>
            <person name="Steenwyk J.L."/>
            <person name="Rokas A."/>
            <person name="Carro J."/>
            <person name="Camarero S."/>
            <person name="Ferreira P."/>
            <person name="Molpeceres G."/>
            <person name="Ruiz-Duenas F.J."/>
            <person name="Serrano A."/>
            <person name="Henrissat B."/>
            <person name="Drula E."/>
            <person name="Hughes K.W."/>
            <person name="Mata J.L."/>
            <person name="Ishikawa N.K."/>
            <person name="Vargas-Isla R."/>
            <person name="Ushijima S."/>
            <person name="Smith C.A."/>
            <person name="Donoghue J."/>
            <person name="Ahrendt S."/>
            <person name="Andreopoulos W."/>
            <person name="He G."/>
            <person name="LaButti K."/>
            <person name="Lipzen A."/>
            <person name="Ng V."/>
            <person name="Riley R."/>
            <person name="Sandor L."/>
            <person name="Barry K."/>
            <person name="Martinez A.T."/>
            <person name="Xiao Y."/>
            <person name="Gibbons J.G."/>
            <person name="Terashima K."/>
            <person name="Grigoriev I.V."/>
            <person name="Hibbett D."/>
        </authorList>
    </citation>
    <scope>NUCLEOTIDE SEQUENCE [LARGE SCALE GENOMIC DNA]</scope>
    <source>
        <strain evidence="3 4">TFB7810</strain>
    </source>
</reference>
<gene>
    <name evidence="3" type="ORF">DFH05DRAFT_1508203</name>
</gene>
<feature type="signal peptide" evidence="2">
    <location>
        <begin position="1"/>
        <end position="19"/>
    </location>
</feature>
<evidence type="ECO:0000313" key="4">
    <source>
        <dbReference type="Proteomes" id="UP001142393"/>
    </source>
</evidence>
<feature type="region of interest" description="Disordered" evidence="1">
    <location>
        <begin position="160"/>
        <end position="184"/>
    </location>
</feature>
<name>A0A9W8NUE4_9AGAR</name>
<feature type="region of interest" description="Disordered" evidence="1">
    <location>
        <begin position="35"/>
        <end position="118"/>
    </location>
</feature>
<evidence type="ECO:0000256" key="1">
    <source>
        <dbReference type="SAM" id="MobiDB-lite"/>
    </source>
</evidence>
<evidence type="ECO:0000256" key="2">
    <source>
        <dbReference type="SAM" id="SignalP"/>
    </source>
</evidence>
<evidence type="ECO:0000313" key="3">
    <source>
        <dbReference type="EMBL" id="KAJ3741024.1"/>
    </source>
</evidence>
<feature type="chain" id="PRO_5040946457" evidence="2">
    <location>
        <begin position="20"/>
        <end position="202"/>
    </location>
</feature>
<organism evidence="3 4">
    <name type="scientific">Lentinula detonsa</name>
    <dbReference type="NCBI Taxonomy" id="2804962"/>
    <lineage>
        <taxon>Eukaryota</taxon>
        <taxon>Fungi</taxon>
        <taxon>Dikarya</taxon>
        <taxon>Basidiomycota</taxon>
        <taxon>Agaricomycotina</taxon>
        <taxon>Agaricomycetes</taxon>
        <taxon>Agaricomycetidae</taxon>
        <taxon>Agaricales</taxon>
        <taxon>Marasmiineae</taxon>
        <taxon>Omphalotaceae</taxon>
        <taxon>Lentinula</taxon>
    </lineage>
</organism>
<proteinExistence type="predicted"/>
<dbReference type="EMBL" id="JANVFU010000013">
    <property type="protein sequence ID" value="KAJ3741024.1"/>
    <property type="molecule type" value="Genomic_DNA"/>
</dbReference>
<comment type="caution">
    <text evidence="3">The sequence shown here is derived from an EMBL/GenBank/DDBJ whole genome shotgun (WGS) entry which is preliminary data.</text>
</comment>
<sequence>MRVFCKLFLLVTLAVHVSSQSTPYHAEQDIGAIPLSDLSHPSSHSNHPSAQQAGQPPSYHEATTDSNTAHNHPAEPPPPYSAVANNRGPNMYGSGQSVPYISTQPVPNSNAMQARPQGSGLGQIEIPAGCEYVAVGVCLMLSPVVIMAATGNFPRELPEKPKRCDCSKAVNKSPKSDKLGKRDAAKAFSQRRILSWSEDDLD</sequence>
<dbReference type="Proteomes" id="UP001142393">
    <property type="component" value="Unassembled WGS sequence"/>
</dbReference>
<keyword evidence="4" id="KW-1185">Reference proteome</keyword>
<protein>
    <submittedName>
        <fullName evidence="3">Uncharacterized protein</fullName>
    </submittedName>
</protein>
<feature type="compositionally biased region" description="Polar residues" evidence="1">
    <location>
        <begin position="83"/>
        <end position="112"/>
    </location>
</feature>
<dbReference type="AlphaFoldDB" id="A0A9W8NUE4"/>
<feature type="compositionally biased region" description="Low complexity" evidence="1">
    <location>
        <begin position="35"/>
        <end position="49"/>
    </location>
</feature>
<accession>A0A9W8NUE4</accession>
<feature type="compositionally biased region" description="Basic and acidic residues" evidence="1">
    <location>
        <begin position="174"/>
        <end position="184"/>
    </location>
</feature>